<reference evidence="1" key="1">
    <citation type="submission" date="2021-10" db="EMBL/GenBank/DDBJ databases">
        <title>Melipona bicolor Genome sequencing and assembly.</title>
        <authorList>
            <person name="Araujo N.S."/>
            <person name="Arias M.C."/>
        </authorList>
    </citation>
    <scope>NUCLEOTIDE SEQUENCE</scope>
    <source>
        <strain evidence="1">USP_2M_L1-L4_2017</strain>
        <tissue evidence="1">Whole body</tissue>
    </source>
</reference>
<organism evidence="1 2">
    <name type="scientific">Melipona bicolor</name>
    <dbReference type="NCBI Taxonomy" id="60889"/>
    <lineage>
        <taxon>Eukaryota</taxon>
        <taxon>Metazoa</taxon>
        <taxon>Ecdysozoa</taxon>
        <taxon>Arthropoda</taxon>
        <taxon>Hexapoda</taxon>
        <taxon>Insecta</taxon>
        <taxon>Pterygota</taxon>
        <taxon>Neoptera</taxon>
        <taxon>Endopterygota</taxon>
        <taxon>Hymenoptera</taxon>
        <taxon>Apocrita</taxon>
        <taxon>Aculeata</taxon>
        <taxon>Apoidea</taxon>
        <taxon>Anthophila</taxon>
        <taxon>Apidae</taxon>
        <taxon>Melipona</taxon>
    </lineage>
</organism>
<sequence>MEEARATVDVYFEMICIKFLPGDPGKTSRGRMQQQRATSRVVGGKWGGTIDRGTSLIFGARPLKMFVVLWADKSEIFGS</sequence>
<accession>A0AA40FFT4</accession>
<dbReference type="Proteomes" id="UP001177670">
    <property type="component" value="Unassembled WGS sequence"/>
</dbReference>
<protein>
    <submittedName>
        <fullName evidence="1">Uncharacterized protein</fullName>
    </submittedName>
</protein>
<dbReference type="EMBL" id="JAHYIQ010000044">
    <property type="protein sequence ID" value="KAK1118179.1"/>
    <property type="molecule type" value="Genomic_DNA"/>
</dbReference>
<comment type="caution">
    <text evidence="1">The sequence shown here is derived from an EMBL/GenBank/DDBJ whole genome shotgun (WGS) entry which is preliminary data.</text>
</comment>
<name>A0AA40FFT4_9HYME</name>
<keyword evidence="2" id="KW-1185">Reference proteome</keyword>
<evidence type="ECO:0000313" key="1">
    <source>
        <dbReference type="EMBL" id="KAK1118179.1"/>
    </source>
</evidence>
<dbReference type="AlphaFoldDB" id="A0AA40FFT4"/>
<evidence type="ECO:0000313" key="2">
    <source>
        <dbReference type="Proteomes" id="UP001177670"/>
    </source>
</evidence>
<proteinExistence type="predicted"/>
<gene>
    <name evidence="1" type="ORF">K0M31_015226</name>
</gene>